<evidence type="ECO:0000313" key="2">
    <source>
        <dbReference type="Proteomes" id="UP000011770"/>
    </source>
</evidence>
<evidence type="ECO:0000313" key="1">
    <source>
        <dbReference type="EMBL" id="EMF80351.1"/>
    </source>
</evidence>
<reference evidence="1 2" key="1">
    <citation type="submission" date="2013-01" db="EMBL/GenBank/DDBJ databases">
        <authorList>
            <person name="Harkins D.M."/>
            <person name="Durkin A.S."/>
            <person name="Brinkac L.M."/>
            <person name="Haft D.H."/>
            <person name="Selengut J.D."/>
            <person name="Sanka R."/>
            <person name="DePew J."/>
            <person name="Purushe J."/>
            <person name="Tulsiani S.M."/>
            <person name="Graham G.C."/>
            <person name="Burns M.-A."/>
            <person name="Dohnt M.F."/>
            <person name="Smythe L.D."/>
            <person name="McKay D.B."/>
            <person name="Craig S.B."/>
            <person name="Vinetz J.M."/>
            <person name="Sutton G.G."/>
            <person name="Nierman W.C."/>
            <person name="Fouts D.E."/>
        </authorList>
    </citation>
    <scope>NUCLEOTIDE SEQUENCE [LARGE SCALE GENOMIC DNA]</scope>
    <source>
        <strain evidence="1 2">LT2116</strain>
    </source>
</reference>
<accession>M3GTV7</accession>
<sequence>MFNLRKLIGFDPFDFFAGHSSESENQKSNYKITLKLHSLNKILKKKFYNRMILSNLLSSILETGFSF</sequence>
<protein>
    <submittedName>
        <fullName evidence="1">Uncharacterized protein</fullName>
    </submittedName>
</protein>
<comment type="caution">
    <text evidence="1">The sequence shown here is derived from an EMBL/GenBank/DDBJ whole genome shotgun (WGS) entry which is preliminary data.</text>
</comment>
<gene>
    <name evidence="1" type="ORF">LEP1GSC188_0986</name>
</gene>
<proteinExistence type="predicted"/>
<dbReference type="EMBL" id="AHOR02000058">
    <property type="protein sequence ID" value="EMF80351.1"/>
    <property type="molecule type" value="Genomic_DNA"/>
</dbReference>
<name>M3GTV7_9LEPT</name>
<organism evidence="1 2">
    <name type="scientific">Leptospira weilii serovar Topaz str. LT2116</name>
    <dbReference type="NCBI Taxonomy" id="1088540"/>
    <lineage>
        <taxon>Bacteria</taxon>
        <taxon>Pseudomonadati</taxon>
        <taxon>Spirochaetota</taxon>
        <taxon>Spirochaetia</taxon>
        <taxon>Leptospirales</taxon>
        <taxon>Leptospiraceae</taxon>
        <taxon>Leptospira</taxon>
    </lineage>
</organism>
<dbReference type="Proteomes" id="UP000011770">
    <property type="component" value="Unassembled WGS sequence"/>
</dbReference>
<dbReference type="AlphaFoldDB" id="M3GTV7"/>